<proteinExistence type="predicted"/>
<protein>
    <recommendedName>
        <fullName evidence="4">Transposase</fullName>
    </recommendedName>
</protein>
<organism evidence="2 3">
    <name type="scientific">Burkholderia ubonensis</name>
    <dbReference type="NCBI Taxonomy" id="101571"/>
    <lineage>
        <taxon>Bacteria</taxon>
        <taxon>Pseudomonadati</taxon>
        <taxon>Pseudomonadota</taxon>
        <taxon>Betaproteobacteria</taxon>
        <taxon>Burkholderiales</taxon>
        <taxon>Burkholderiaceae</taxon>
        <taxon>Burkholderia</taxon>
        <taxon>Burkholderia cepacia complex</taxon>
    </lineage>
</organism>
<comment type="caution">
    <text evidence="2">The sequence shown here is derived from an EMBL/GenBank/DDBJ whole genome shotgun (WGS) entry which is preliminary data.</text>
</comment>
<keyword evidence="1" id="KW-1133">Transmembrane helix</keyword>
<evidence type="ECO:0008006" key="4">
    <source>
        <dbReference type="Google" id="ProtNLM"/>
    </source>
</evidence>
<reference evidence="3" key="1">
    <citation type="submission" date="2016-08" db="EMBL/GenBank/DDBJ databases">
        <title>Population biology and virulence potential of Burkholderia ubonensis.</title>
        <authorList>
            <person name="Price E.P."/>
            <person name="Currie B.J."/>
            <person name="Wagner D.M."/>
        </authorList>
    </citation>
    <scope>NUCLEOTIDE SEQUENCE [LARGE SCALE GENOMIC DNA]</scope>
    <source>
        <strain evidence="3">MSMB0103</strain>
    </source>
</reference>
<evidence type="ECO:0000256" key="1">
    <source>
        <dbReference type="SAM" id="Phobius"/>
    </source>
</evidence>
<sequence>MERLSSYAVDPVSAQLALLNLLLFVHLVCKGVEYATRVFMRRDPPKKSIRSKLARSDES</sequence>
<feature type="transmembrane region" description="Helical" evidence="1">
    <location>
        <begin position="12"/>
        <end position="32"/>
    </location>
</feature>
<accession>A0ABD6Q9Q0</accession>
<name>A0ABD6Q9Q0_9BURK</name>
<keyword evidence="1" id="KW-0472">Membrane</keyword>
<gene>
    <name evidence="2" type="ORF">BGV66_03615</name>
</gene>
<dbReference type="Proteomes" id="UP000183667">
    <property type="component" value="Unassembled WGS sequence"/>
</dbReference>
<evidence type="ECO:0000313" key="3">
    <source>
        <dbReference type="Proteomes" id="UP000183667"/>
    </source>
</evidence>
<dbReference type="EMBL" id="MEAU01000003">
    <property type="protein sequence ID" value="OJA50499.1"/>
    <property type="molecule type" value="Genomic_DNA"/>
</dbReference>
<evidence type="ECO:0000313" key="2">
    <source>
        <dbReference type="EMBL" id="OJA50499.1"/>
    </source>
</evidence>
<dbReference type="AlphaFoldDB" id="A0ABD6Q9Q0"/>
<dbReference type="RefSeq" id="WP_059654900.1">
    <property type="nucleotide sequence ID" value="NZ_CP013370.1"/>
</dbReference>
<keyword evidence="1" id="KW-0812">Transmembrane</keyword>